<reference evidence="2" key="2">
    <citation type="submission" date="2022-01" db="EMBL/GenBank/DDBJ databases">
        <authorList>
            <person name="Yamashiro T."/>
            <person name="Shiraishi A."/>
            <person name="Satake H."/>
            <person name="Nakayama K."/>
        </authorList>
    </citation>
    <scope>NUCLEOTIDE SEQUENCE</scope>
</reference>
<evidence type="ECO:0000313" key="2">
    <source>
        <dbReference type="EMBL" id="GJT30439.1"/>
    </source>
</evidence>
<gene>
    <name evidence="2" type="ORF">Tco_0910714</name>
</gene>
<evidence type="ECO:0000313" key="3">
    <source>
        <dbReference type="Proteomes" id="UP001151760"/>
    </source>
</evidence>
<dbReference type="Proteomes" id="UP001151760">
    <property type="component" value="Unassembled WGS sequence"/>
</dbReference>
<feature type="compositionally biased region" description="Polar residues" evidence="1">
    <location>
        <begin position="297"/>
        <end position="308"/>
    </location>
</feature>
<dbReference type="EMBL" id="BQNB010014625">
    <property type="protein sequence ID" value="GJT30439.1"/>
    <property type="molecule type" value="Genomic_DNA"/>
</dbReference>
<reference evidence="2" key="1">
    <citation type="journal article" date="2022" name="Int. J. Mol. Sci.">
        <title>Draft Genome of Tanacetum Coccineum: Genomic Comparison of Closely Related Tanacetum-Family Plants.</title>
        <authorList>
            <person name="Yamashiro T."/>
            <person name="Shiraishi A."/>
            <person name="Nakayama K."/>
            <person name="Satake H."/>
        </authorList>
    </citation>
    <scope>NUCLEOTIDE SEQUENCE</scope>
</reference>
<sequence length="308" mass="34850">MSSSILSSSSLSPNSIKQRITKQDKAKQATLDEKLVPAAERVKIRLSNLLIDPTISQREEMFQVALDILKHTLFYNAFLISADVPKIYMQKILDISPRVENQAFTDPPTSEELKKFVLKLGYSGNIFTVAEIYADHMHQPWRTFGAIINKCLSGKTVANDRLCQSRLEILWRVVKKEITAKPTEPKKPKKQPSMKKKLQLEDETSESKGEPAHRQVSKKVRTPKTVVIQEPSSIPTKPVDEPSGKLKGIKLLSEAVIRSGYHQKDRKPSQNDKTEHGMEKTVQNQGQSPKMPKSESILKNQQSNRSRN</sequence>
<proteinExistence type="predicted"/>
<evidence type="ECO:0000256" key="1">
    <source>
        <dbReference type="SAM" id="MobiDB-lite"/>
    </source>
</evidence>
<feature type="compositionally biased region" description="Basic residues" evidence="1">
    <location>
        <begin position="187"/>
        <end position="197"/>
    </location>
</feature>
<name>A0ABQ5CUM7_9ASTR</name>
<protein>
    <submittedName>
        <fullName evidence="2">Uncharacterized protein</fullName>
    </submittedName>
</protein>
<keyword evidence="3" id="KW-1185">Reference proteome</keyword>
<feature type="region of interest" description="Disordered" evidence="1">
    <location>
        <begin position="181"/>
        <end position="308"/>
    </location>
</feature>
<accession>A0ABQ5CUM7</accession>
<feature type="compositionally biased region" description="Basic and acidic residues" evidence="1">
    <location>
        <begin position="262"/>
        <end position="279"/>
    </location>
</feature>
<comment type="caution">
    <text evidence="2">The sequence shown here is derived from an EMBL/GenBank/DDBJ whole genome shotgun (WGS) entry which is preliminary data.</text>
</comment>
<organism evidence="2 3">
    <name type="scientific">Tanacetum coccineum</name>
    <dbReference type="NCBI Taxonomy" id="301880"/>
    <lineage>
        <taxon>Eukaryota</taxon>
        <taxon>Viridiplantae</taxon>
        <taxon>Streptophyta</taxon>
        <taxon>Embryophyta</taxon>
        <taxon>Tracheophyta</taxon>
        <taxon>Spermatophyta</taxon>
        <taxon>Magnoliopsida</taxon>
        <taxon>eudicotyledons</taxon>
        <taxon>Gunneridae</taxon>
        <taxon>Pentapetalae</taxon>
        <taxon>asterids</taxon>
        <taxon>campanulids</taxon>
        <taxon>Asterales</taxon>
        <taxon>Asteraceae</taxon>
        <taxon>Asteroideae</taxon>
        <taxon>Anthemideae</taxon>
        <taxon>Anthemidinae</taxon>
        <taxon>Tanacetum</taxon>
    </lineage>
</organism>